<reference evidence="1 2" key="2">
    <citation type="submission" date="2017-09" db="EMBL/GenBank/DDBJ databases">
        <title>Extensive intraspecific genome diversity in a model arbuscular mycorrhizal fungus.</title>
        <authorList>
            <person name="Chen E.C."/>
            <person name="Morin E."/>
            <person name="Beaudet D."/>
            <person name="Noel J."/>
            <person name="Ndikumana S."/>
            <person name="Charron P."/>
            <person name="St-Onge C."/>
            <person name="Giorgi J."/>
            <person name="Grigoriev I.V."/>
            <person name="Roux C."/>
            <person name="Martin F.M."/>
            <person name="Corradi N."/>
        </authorList>
    </citation>
    <scope>NUCLEOTIDE SEQUENCE [LARGE SCALE GENOMIC DNA]</scope>
    <source>
        <strain evidence="1 2">A5</strain>
    </source>
</reference>
<accession>A0A2N0P4G1</accession>
<evidence type="ECO:0000313" key="2">
    <source>
        <dbReference type="Proteomes" id="UP000232722"/>
    </source>
</evidence>
<evidence type="ECO:0000313" key="1">
    <source>
        <dbReference type="EMBL" id="PKC01705.1"/>
    </source>
</evidence>
<proteinExistence type="predicted"/>
<dbReference type="VEuPathDB" id="FungiDB:RhiirA1_481831"/>
<sequence>PNEKNLIPRRLFILRCLDILALTSPVRQYLYHGLFTLQSFPLMGAIIIRIFKTEEKEHPNFTLQLIRQPNQILGYSGRLNIINRCFDINKLNTMMATLTCDTFQQEFFSKLDLATLVNCFNSAIGALYSNNIQPLQRIVSIALLKEFAKKFWDLLIENKKDYIKPLTNKLCDVIDFDGTLLVEQLNTTMKLAHPLINAFKLYLLRELRINKEFSTDDIKKFCEAQSNLNWFSNLDLDDKDECRLPFNPYWAITDYGKLEIATQFIK</sequence>
<dbReference type="EMBL" id="LLXJ01001536">
    <property type="protein sequence ID" value="PKC01705.1"/>
    <property type="molecule type" value="Genomic_DNA"/>
</dbReference>
<reference evidence="1 2" key="1">
    <citation type="submission" date="2016-04" db="EMBL/GenBank/DDBJ databases">
        <title>Genome analyses suggest a sexual origin of heterokaryosis in a supposedly ancient asexual fungus.</title>
        <authorList>
            <person name="Ropars J."/>
            <person name="Sedzielewska K."/>
            <person name="Noel J."/>
            <person name="Charron P."/>
            <person name="Farinelli L."/>
            <person name="Marton T."/>
            <person name="Kruger M."/>
            <person name="Pelin A."/>
            <person name="Brachmann A."/>
            <person name="Corradi N."/>
        </authorList>
    </citation>
    <scope>NUCLEOTIDE SEQUENCE [LARGE SCALE GENOMIC DNA]</scope>
    <source>
        <strain evidence="1 2">A5</strain>
    </source>
</reference>
<dbReference type="AlphaFoldDB" id="A0A2N0P4G1"/>
<feature type="non-terminal residue" evidence="1">
    <location>
        <position position="1"/>
    </location>
</feature>
<comment type="caution">
    <text evidence="1">The sequence shown here is derived from an EMBL/GenBank/DDBJ whole genome shotgun (WGS) entry which is preliminary data.</text>
</comment>
<gene>
    <name evidence="1" type="ORF">RhiirA5_426278</name>
</gene>
<name>A0A2N0P4G1_9GLOM</name>
<dbReference type="Proteomes" id="UP000232722">
    <property type="component" value="Unassembled WGS sequence"/>
</dbReference>
<organism evidence="1 2">
    <name type="scientific">Rhizophagus irregularis</name>
    <dbReference type="NCBI Taxonomy" id="588596"/>
    <lineage>
        <taxon>Eukaryota</taxon>
        <taxon>Fungi</taxon>
        <taxon>Fungi incertae sedis</taxon>
        <taxon>Mucoromycota</taxon>
        <taxon>Glomeromycotina</taxon>
        <taxon>Glomeromycetes</taxon>
        <taxon>Glomerales</taxon>
        <taxon>Glomeraceae</taxon>
        <taxon>Rhizophagus</taxon>
    </lineage>
</organism>
<protein>
    <submittedName>
        <fullName evidence="1">Uncharacterized protein</fullName>
    </submittedName>
</protein>